<feature type="domain" description="Class III cytochrome C" evidence="7">
    <location>
        <begin position="29"/>
        <end position="121"/>
    </location>
</feature>
<evidence type="ECO:0000259" key="7">
    <source>
        <dbReference type="Pfam" id="PF02085"/>
    </source>
</evidence>
<dbReference type="PRINTS" id="PR00609">
    <property type="entry name" value="CYTOCHROMEC3"/>
</dbReference>
<feature type="binding site" description="axial binding residue" evidence="6">
    <location>
        <position position="52"/>
    </location>
    <ligand>
        <name>heme c</name>
        <dbReference type="ChEBI" id="CHEBI:61717"/>
        <label>1</label>
    </ligand>
    <ligandPart>
        <name>Fe</name>
        <dbReference type="ChEBI" id="CHEBI:18248"/>
    </ligandPart>
</feature>
<accession>A0A8J6T5L7</accession>
<dbReference type="EMBL" id="JACNJD010000151">
    <property type="protein sequence ID" value="MBC8176646.1"/>
    <property type="molecule type" value="Genomic_DNA"/>
</dbReference>
<feature type="binding site" description="covalent" evidence="6">
    <location>
        <position position="85"/>
    </location>
    <ligand>
        <name>heme c</name>
        <dbReference type="ChEBI" id="CHEBI:61717"/>
        <label>2</label>
    </ligand>
</feature>
<feature type="binding site" description="axial binding residue" evidence="6">
    <location>
        <position position="68"/>
    </location>
    <ligand>
        <name>heme c</name>
        <dbReference type="ChEBI" id="CHEBI:61717"/>
        <label>1</label>
    </ligand>
    <ligandPart>
        <name>Fe</name>
        <dbReference type="ChEBI" id="CHEBI:18248"/>
    </ligandPart>
</feature>
<comment type="cofactor">
    <cofactor evidence="6">
        <name>heme c</name>
        <dbReference type="ChEBI" id="CHEBI:61717"/>
    </cofactor>
    <text evidence="6">Binds 4 heme c groups covalently per monomer.</text>
</comment>
<feature type="binding site" description="axial binding residue" evidence="6">
    <location>
        <position position="65"/>
    </location>
    <ligand>
        <name>heme c</name>
        <dbReference type="ChEBI" id="CHEBI:61717"/>
        <label>1</label>
    </ligand>
    <ligandPart>
        <name>Fe</name>
        <dbReference type="ChEBI" id="CHEBI:18248"/>
    </ligandPart>
</feature>
<evidence type="ECO:0000256" key="4">
    <source>
        <dbReference type="ARBA" id="ARBA00022982"/>
    </source>
</evidence>
<dbReference type="InterPro" id="IPR002322">
    <property type="entry name" value="Cyt_c_III"/>
</dbReference>
<dbReference type="Proteomes" id="UP000650524">
    <property type="component" value="Unassembled WGS sequence"/>
</dbReference>
<dbReference type="GO" id="GO:0020037">
    <property type="term" value="F:heme binding"/>
    <property type="evidence" value="ECO:0007669"/>
    <property type="project" value="InterPro"/>
</dbReference>
<dbReference type="CDD" id="cd08168">
    <property type="entry name" value="Cytochrom_C3"/>
    <property type="match status" value="1"/>
</dbReference>
<keyword evidence="3 6" id="KW-0479">Metal-binding</keyword>
<dbReference type="AlphaFoldDB" id="A0A8J6T5L7"/>
<reference evidence="8 9" key="1">
    <citation type="submission" date="2020-08" db="EMBL/GenBank/DDBJ databases">
        <title>Bridging the membrane lipid divide: bacteria of the FCB group superphylum have the potential to synthesize archaeal ether lipids.</title>
        <authorList>
            <person name="Villanueva L."/>
            <person name="Von Meijenfeldt F.A.B."/>
            <person name="Westbye A.B."/>
            <person name="Yadav S."/>
            <person name="Hopmans E.C."/>
            <person name="Dutilh B.E."/>
            <person name="Sinninghe Damste J.S."/>
        </authorList>
    </citation>
    <scope>NUCLEOTIDE SEQUENCE [LARGE SCALE GENOMIC DNA]</scope>
    <source>
        <strain evidence="8">NIOZ-UU27</strain>
    </source>
</reference>
<proteinExistence type="predicted"/>
<feature type="binding site" description="axial binding residue" evidence="6">
    <location>
        <position position="69"/>
    </location>
    <ligand>
        <name>heme c</name>
        <dbReference type="ChEBI" id="CHEBI:61717"/>
        <label>2</label>
    </ligand>
    <ligandPart>
        <name>Fe</name>
        <dbReference type="ChEBI" id="CHEBI:18248"/>
    </ligandPart>
</feature>
<evidence type="ECO:0000256" key="3">
    <source>
        <dbReference type="ARBA" id="ARBA00022723"/>
    </source>
</evidence>
<feature type="binding site" description="covalent" evidence="6">
    <location>
        <position position="117"/>
    </location>
    <ligand>
        <name>heme c</name>
        <dbReference type="ChEBI" id="CHEBI:61717"/>
        <label>3</label>
    </ligand>
</feature>
<feature type="binding site" description="axial binding residue" evidence="6">
    <location>
        <position position="107"/>
    </location>
    <ligand>
        <name>heme c</name>
        <dbReference type="ChEBI" id="CHEBI:61717"/>
        <label>1</label>
    </ligand>
    <ligandPart>
        <name>Fe</name>
        <dbReference type="ChEBI" id="CHEBI:18248"/>
    </ligandPart>
</feature>
<dbReference type="GO" id="GO:0046872">
    <property type="term" value="F:metal ion binding"/>
    <property type="evidence" value="ECO:0007669"/>
    <property type="project" value="UniProtKB-KW"/>
</dbReference>
<evidence type="ECO:0000313" key="8">
    <source>
        <dbReference type="EMBL" id="MBC8176646.1"/>
    </source>
</evidence>
<gene>
    <name evidence="8" type="ORF">H8E19_04505</name>
</gene>
<feature type="binding site" description="axial binding residue" evidence="6">
    <location>
        <position position="104"/>
    </location>
    <ligand>
        <name>heme c</name>
        <dbReference type="ChEBI" id="CHEBI:61717"/>
        <label>1</label>
    </ligand>
    <ligandPart>
        <name>Fe</name>
        <dbReference type="ChEBI" id="CHEBI:18248"/>
    </ligandPart>
</feature>
<keyword evidence="1" id="KW-0813">Transport</keyword>
<evidence type="ECO:0000256" key="6">
    <source>
        <dbReference type="PIRSR" id="PIRSR602322-1"/>
    </source>
</evidence>
<evidence type="ECO:0000313" key="9">
    <source>
        <dbReference type="Proteomes" id="UP000650524"/>
    </source>
</evidence>
<dbReference type="Pfam" id="PF02085">
    <property type="entry name" value="Cytochrom_CIII"/>
    <property type="match status" value="1"/>
</dbReference>
<comment type="caution">
    <text evidence="8">The sequence shown here is derived from an EMBL/GenBank/DDBJ whole genome shotgun (WGS) entry which is preliminary data.</text>
</comment>
<feature type="binding site" description="axial binding residue" evidence="6">
    <location>
        <position position="55"/>
    </location>
    <ligand>
        <name>heme c</name>
        <dbReference type="ChEBI" id="CHEBI:61717"/>
        <label>1</label>
    </ligand>
    <ligandPart>
        <name>Fe</name>
        <dbReference type="ChEBI" id="CHEBI:18248"/>
    </ligandPart>
</feature>
<feature type="binding site" description="axial binding residue" evidence="6">
    <location>
        <position position="86"/>
    </location>
    <ligand>
        <name>heme c</name>
        <dbReference type="ChEBI" id="CHEBI:61717"/>
        <label>2</label>
    </ligand>
    <ligandPart>
        <name>Fe</name>
        <dbReference type="ChEBI" id="CHEBI:18248"/>
    </ligandPart>
</feature>
<dbReference type="GO" id="GO:0009055">
    <property type="term" value="F:electron transfer activity"/>
    <property type="evidence" value="ECO:0007669"/>
    <property type="project" value="InterPro"/>
</dbReference>
<feature type="binding site" description="axial binding residue" evidence="6">
    <location>
        <position position="108"/>
    </location>
    <ligand>
        <name>heme c</name>
        <dbReference type="ChEBI" id="CHEBI:61717"/>
        <label>1</label>
    </ligand>
    <ligandPart>
        <name>Fe</name>
        <dbReference type="ChEBI" id="CHEBI:18248"/>
    </ligandPart>
</feature>
<keyword evidence="4" id="KW-0249">Electron transport</keyword>
<evidence type="ECO:0000256" key="5">
    <source>
        <dbReference type="ARBA" id="ARBA00023004"/>
    </source>
</evidence>
<evidence type="ECO:0000256" key="1">
    <source>
        <dbReference type="ARBA" id="ARBA00022448"/>
    </source>
</evidence>
<dbReference type="InterPro" id="IPR020942">
    <property type="entry name" value="Cyt_c_III_dom"/>
</dbReference>
<organism evidence="8 9">
    <name type="scientific">Candidatus Desulfacyla euxinica</name>
    <dbReference type="NCBI Taxonomy" id="2841693"/>
    <lineage>
        <taxon>Bacteria</taxon>
        <taxon>Deltaproteobacteria</taxon>
        <taxon>Candidatus Desulfacyla</taxon>
    </lineage>
</organism>
<sequence length="123" mass="13439">MEVKTERMIAYCLAAILLVVGVICYAAFAKKVPEQPLRIMFDNTGGNVLFDHKEHMSESGYGIECADCHHDLENEGDKPSACGECHVDDGEDAPKRPDAFHKQCKSCHDEGGGPVNCAECHAM</sequence>
<name>A0A8J6T5L7_9DELT</name>
<protein>
    <submittedName>
        <fullName evidence="8">Cytochrome c3 family protein</fullName>
    </submittedName>
</protein>
<dbReference type="InterPro" id="IPR036280">
    <property type="entry name" value="Multihaem_cyt_sf"/>
</dbReference>
<keyword evidence="5 6" id="KW-0408">Iron</keyword>
<dbReference type="SUPFAM" id="SSF48695">
    <property type="entry name" value="Multiheme cytochromes"/>
    <property type="match status" value="1"/>
</dbReference>
<feature type="binding site" description="axial binding residue" evidence="6">
    <location>
        <position position="121"/>
    </location>
    <ligand>
        <name>heme c</name>
        <dbReference type="ChEBI" id="CHEBI:61717"/>
        <label>1</label>
    </ligand>
    <ligandPart>
        <name>Fe</name>
        <dbReference type="ChEBI" id="CHEBI:18248"/>
    </ligandPart>
</feature>
<evidence type="ECO:0000256" key="2">
    <source>
        <dbReference type="ARBA" id="ARBA00022617"/>
    </source>
</evidence>
<dbReference type="Gene3D" id="3.90.10.10">
    <property type="entry name" value="Cytochrome C3"/>
    <property type="match status" value="1"/>
</dbReference>
<feature type="binding site" description="axial binding residue" evidence="6">
    <location>
        <position position="120"/>
    </location>
    <ligand>
        <name>heme c</name>
        <dbReference type="ChEBI" id="CHEBI:61717"/>
        <label>1</label>
    </ligand>
    <ligandPart>
        <name>Fe</name>
        <dbReference type="ChEBI" id="CHEBI:18248"/>
    </ligandPart>
</feature>
<feature type="binding site" description="axial binding residue" evidence="6">
    <location>
        <position position="70"/>
    </location>
    <ligand>
        <name>heme c</name>
        <dbReference type="ChEBI" id="CHEBI:61717"/>
        <label>1</label>
    </ligand>
    <ligandPart>
        <name>Fe</name>
        <dbReference type="ChEBI" id="CHEBI:18248"/>
    </ligandPart>
</feature>
<keyword evidence="2 6" id="KW-0349">Heme</keyword>